<accession>A0A0C5AAZ7</accession>
<gene>
    <name evidence="1" type="ORF">PTIM40_129</name>
</gene>
<name>A0A0C5AAZ7_9CAUD</name>
<organism evidence="1 2">
    <name type="scientific">Cyanophage P-TIM40</name>
    <dbReference type="NCBI Taxonomy" id="1589733"/>
    <lineage>
        <taxon>Viruses</taxon>
        <taxon>Duplodnaviria</taxon>
        <taxon>Heunggongvirae</taxon>
        <taxon>Uroviricota</taxon>
        <taxon>Caudoviricetes</taxon>
        <taxon>Pantevenvirales</taxon>
        <taxon>Kyanoviridae</taxon>
        <taxon>Libanvirus</taxon>
        <taxon>Libanvirus ptim40</taxon>
    </lineage>
</organism>
<dbReference type="EMBL" id="KP211958">
    <property type="protein sequence ID" value="AJK27556.1"/>
    <property type="molecule type" value="Genomic_DNA"/>
</dbReference>
<dbReference type="GeneID" id="26516674"/>
<evidence type="ECO:0000313" key="1">
    <source>
        <dbReference type="EMBL" id="AJK27556.1"/>
    </source>
</evidence>
<dbReference type="RefSeq" id="YP_009188204.1">
    <property type="nucleotide sequence ID" value="NC_028663.1"/>
</dbReference>
<dbReference type="Proteomes" id="UP000032135">
    <property type="component" value="Segment"/>
</dbReference>
<proteinExistence type="predicted"/>
<dbReference type="KEGG" id="vg:26516674"/>
<evidence type="ECO:0000313" key="2">
    <source>
        <dbReference type="Proteomes" id="UP000032135"/>
    </source>
</evidence>
<reference evidence="1 2" key="1">
    <citation type="submission" date="2014-11" db="EMBL/GenBank/DDBJ databases">
        <authorList>
            <person name="Fedida A."/>
            <person name="Lindell D."/>
        </authorList>
    </citation>
    <scope>NUCLEOTIDE SEQUENCE [LARGE SCALE GENOMIC DNA]</scope>
</reference>
<sequence>MTKKDRGNVPSAYAYTCKECTIRRVNKSRKRRVKWSDYPDW</sequence>
<keyword evidence="2" id="KW-1185">Reference proteome</keyword>
<protein>
    <submittedName>
        <fullName evidence="1">Uncharacterized protein</fullName>
    </submittedName>
</protein>